<dbReference type="EMBL" id="QTTN01000023">
    <property type="protein sequence ID" value="REE78930.1"/>
    <property type="molecule type" value="Genomic_DNA"/>
</dbReference>
<dbReference type="PANTHER" id="PTHR42709:SF9">
    <property type="entry name" value="ALKALINE PHOSPHATASE LIKE PROTEIN"/>
    <property type="match status" value="1"/>
</dbReference>
<evidence type="ECO:0000313" key="5">
    <source>
        <dbReference type="Proteomes" id="UP000256304"/>
    </source>
</evidence>
<dbReference type="Pfam" id="PF09335">
    <property type="entry name" value="VTT_dom"/>
    <property type="match status" value="1"/>
</dbReference>
<dbReference type="AlphaFoldDB" id="A0A3D9RPU7"/>
<organism evidence="4 5">
    <name type="scientific">Paenibacillus taihuensis</name>
    <dbReference type="NCBI Taxonomy" id="1156355"/>
    <lineage>
        <taxon>Bacteria</taxon>
        <taxon>Bacillati</taxon>
        <taxon>Bacillota</taxon>
        <taxon>Bacilli</taxon>
        <taxon>Bacillales</taxon>
        <taxon>Paenibacillaceae</taxon>
        <taxon>Paenibacillus</taxon>
    </lineage>
</organism>
<dbReference type="PANTHER" id="PTHR42709">
    <property type="entry name" value="ALKALINE PHOSPHATASE LIKE PROTEIN"/>
    <property type="match status" value="1"/>
</dbReference>
<protein>
    <submittedName>
        <fullName evidence="4">Membrane protein DedA with SNARE-associated domain</fullName>
    </submittedName>
</protein>
<comment type="caution">
    <text evidence="4">The sequence shown here is derived from an EMBL/GenBank/DDBJ whole genome shotgun (WGS) entry which is preliminary data.</text>
</comment>
<evidence type="ECO:0000256" key="2">
    <source>
        <dbReference type="SAM" id="Phobius"/>
    </source>
</evidence>
<gene>
    <name evidence="4" type="ORF">A8990_12358</name>
</gene>
<dbReference type="RefSeq" id="WP_116190563.1">
    <property type="nucleotide sequence ID" value="NZ_QTTN01000023.1"/>
</dbReference>
<sequence length="201" mass="22570">MEHLLELLIFRYGYVGLMLALALGIVGIPVPDEALLTYSGFLVNNGTLHMVWVMLCAFIGAAAGITASYGIGIRFGLPFLLKFGPKLHMSPAKIERAQGWMNKYGNFLLFAGFFVPGLRHMTAYMAGMSRLKLRTFMLYSYAGALIWSTLFIYVGYVLGERWLTVKHYVHHYGSAFIIYGAIAVLALISWRVLRSMRKVKT</sequence>
<dbReference type="Proteomes" id="UP000256304">
    <property type="component" value="Unassembled WGS sequence"/>
</dbReference>
<reference evidence="4 5" key="1">
    <citation type="submission" date="2018-08" db="EMBL/GenBank/DDBJ databases">
        <title>Genomic Encyclopedia of Type Strains, Phase III (KMG-III): the genomes of soil and plant-associated and newly described type strains.</title>
        <authorList>
            <person name="Whitman W."/>
        </authorList>
    </citation>
    <scope>NUCLEOTIDE SEQUENCE [LARGE SCALE GENOMIC DNA]</scope>
    <source>
        <strain evidence="4 5">CGMCC 1.10966</strain>
    </source>
</reference>
<feature type="transmembrane region" description="Helical" evidence="2">
    <location>
        <begin position="12"/>
        <end position="30"/>
    </location>
</feature>
<keyword evidence="2" id="KW-0472">Membrane</keyword>
<proteinExistence type="inferred from homology"/>
<feature type="transmembrane region" description="Helical" evidence="2">
    <location>
        <begin position="171"/>
        <end position="193"/>
    </location>
</feature>
<dbReference type="GO" id="GO:0005886">
    <property type="term" value="C:plasma membrane"/>
    <property type="evidence" value="ECO:0007669"/>
    <property type="project" value="TreeGrafter"/>
</dbReference>
<evidence type="ECO:0000256" key="1">
    <source>
        <dbReference type="ARBA" id="ARBA00010792"/>
    </source>
</evidence>
<feature type="transmembrane region" description="Helical" evidence="2">
    <location>
        <begin position="50"/>
        <end position="72"/>
    </location>
</feature>
<feature type="domain" description="VTT" evidence="3">
    <location>
        <begin position="30"/>
        <end position="156"/>
    </location>
</feature>
<keyword evidence="5" id="KW-1185">Reference proteome</keyword>
<evidence type="ECO:0000259" key="3">
    <source>
        <dbReference type="Pfam" id="PF09335"/>
    </source>
</evidence>
<keyword evidence="2" id="KW-0812">Transmembrane</keyword>
<comment type="similarity">
    <text evidence="1">Belongs to the DedA family.</text>
</comment>
<keyword evidence="2" id="KW-1133">Transmembrane helix</keyword>
<evidence type="ECO:0000313" key="4">
    <source>
        <dbReference type="EMBL" id="REE78930.1"/>
    </source>
</evidence>
<dbReference type="InterPro" id="IPR051311">
    <property type="entry name" value="DedA_domain"/>
</dbReference>
<dbReference type="OrthoDB" id="9782291at2"/>
<accession>A0A3D9RPU7</accession>
<dbReference type="InterPro" id="IPR032816">
    <property type="entry name" value="VTT_dom"/>
</dbReference>
<feature type="transmembrane region" description="Helical" evidence="2">
    <location>
        <begin position="138"/>
        <end position="159"/>
    </location>
</feature>
<name>A0A3D9RPU7_9BACL</name>